<evidence type="ECO:0000256" key="7">
    <source>
        <dbReference type="ARBA" id="ARBA00023125"/>
    </source>
</evidence>
<keyword evidence="8" id="KW-0804">Transcription</keyword>
<evidence type="ECO:0000256" key="3">
    <source>
        <dbReference type="ARBA" id="ARBA00022490"/>
    </source>
</evidence>
<dbReference type="SUPFAM" id="SSF52172">
    <property type="entry name" value="CheY-like"/>
    <property type="match status" value="1"/>
</dbReference>
<dbReference type="SUPFAM" id="SSF46689">
    <property type="entry name" value="Homeodomain-like"/>
    <property type="match status" value="1"/>
</dbReference>
<evidence type="ECO:0000313" key="14">
    <source>
        <dbReference type="Proteomes" id="UP000005561"/>
    </source>
</evidence>
<dbReference type="eggNOG" id="COG2207">
    <property type="taxonomic scope" value="Bacteria"/>
</dbReference>
<reference evidence="13" key="1">
    <citation type="submission" date="2009-07" db="EMBL/GenBank/DDBJ databases">
        <authorList>
            <person name="Weinstock G."/>
            <person name="Sodergren E."/>
            <person name="Clifton S."/>
            <person name="Fulton L."/>
            <person name="Fulton B."/>
            <person name="Courtney L."/>
            <person name="Fronick C."/>
            <person name="Harrison M."/>
            <person name="Strong C."/>
            <person name="Farmer C."/>
            <person name="Delahaunty K."/>
            <person name="Markovic C."/>
            <person name="Hall O."/>
            <person name="Minx P."/>
            <person name="Tomlinson C."/>
            <person name="Mitreva M."/>
            <person name="Nelson J."/>
            <person name="Hou S."/>
            <person name="Wollam A."/>
            <person name="Pepin K.H."/>
            <person name="Johnson M."/>
            <person name="Bhonagiri V."/>
            <person name="Nash W.E."/>
            <person name="Warren W."/>
            <person name="Chinwalla A."/>
            <person name="Mardis E.R."/>
            <person name="Wilson R.K."/>
        </authorList>
    </citation>
    <scope>NUCLEOTIDE SEQUENCE [LARGE SCALE GENOMIC DNA]</scope>
    <source>
        <strain evidence="13">DSM 14469</strain>
    </source>
</reference>
<feature type="modified residue" description="4-aspartylphosphate" evidence="10">
    <location>
        <position position="51"/>
    </location>
</feature>
<dbReference type="GO" id="GO:0000160">
    <property type="term" value="P:phosphorelay signal transduction system"/>
    <property type="evidence" value="ECO:0007669"/>
    <property type="project" value="UniProtKB-KW"/>
</dbReference>
<evidence type="ECO:0000256" key="2">
    <source>
        <dbReference type="ARBA" id="ARBA00018672"/>
    </source>
</evidence>
<gene>
    <name evidence="13" type="ORF">BRYFOR_08098</name>
</gene>
<dbReference type="InterPro" id="IPR001789">
    <property type="entry name" value="Sig_transdc_resp-reg_receiver"/>
</dbReference>
<keyword evidence="4 10" id="KW-0597">Phosphoprotein</keyword>
<dbReference type="GO" id="GO:0003700">
    <property type="term" value="F:DNA-binding transcription factor activity"/>
    <property type="evidence" value="ECO:0007669"/>
    <property type="project" value="InterPro"/>
</dbReference>
<protein>
    <recommendedName>
        <fullName evidence="2">Stage 0 sporulation protein A homolog</fullName>
    </recommendedName>
</protein>
<dbReference type="PANTHER" id="PTHR42713">
    <property type="entry name" value="HISTIDINE KINASE-RELATED"/>
    <property type="match status" value="1"/>
</dbReference>
<comment type="caution">
    <text evidence="13">The sequence shown here is derived from an EMBL/GenBank/DDBJ whole genome shotgun (WGS) entry which is preliminary data.</text>
</comment>
<keyword evidence="3" id="KW-0963">Cytoplasm</keyword>
<dbReference type="Pfam" id="PF12833">
    <property type="entry name" value="HTH_18"/>
    <property type="match status" value="1"/>
</dbReference>
<name>C6LHI7_9FIRM</name>
<dbReference type="GO" id="GO:0005737">
    <property type="term" value="C:cytoplasm"/>
    <property type="evidence" value="ECO:0007669"/>
    <property type="project" value="UniProtKB-SubCell"/>
</dbReference>
<dbReference type="AlphaFoldDB" id="C6LHI7"/>
<comment type="subcellular location">
    <subcellularLocation>
        <location evidence="1">Cytoplasm</location>
    </subcellularLocation>
</comment>
<evidence type="ECO:0000259" key="11">
    <source>
        <dbReference type="PROSITE" id="PS01124"/>
    </source>
</evidence>
<evidence type="ECO:0000256" key="10">
    <source>
        <dbReference type="PROSITE-ProRule" id="PRU00169"/>
    </source>
</evidence>
<evidence type="ECO:0000256" key="1">
    <source>
        <dbReference type="ARBA" id="ARBA00004496"/>
    </source>
</evidence>
<dbReference type="InterPro" id="IPR011006">
    <property type="entry name" value="CheY-like_superfamily"/>
</dbReference>
<evidence type="ECO:0000259" key="12">
    <source>
        <dbReference type="PROSITE" id="PS50110"/>
    </source>
</evidence>
<dbReference type="Pfam" id="PF00072">
    <property type="entry name" value="Response_reg"/>
    <property type="match status" value="1"/>
</dbReference>
<evidence type="ECO:0000256" key="6">
    <source>
        <dbReference type="ARBA" id="ARBA00023015"/>
    </source>
</evidence>
<keyword evidence="6" id="KW-0805">Transcription regulation</keyword>
<feature type="domain" description="HTH araC/xylS-type" evidence="11">
    <location>
        <begin position="136"/>
        <end position="234"/>
    </location>
</feature>
<dbReference type="CDD" id="cd17536">
    <property type="entry name" value="REC_YesN-like"/>
    <property type="match status" value="1"/>
</dbReference>
<dbReference type="STRING" id="168384.SAMN05660368_00683"/>
<dbReference type="InterPro" id="IPR051552">
    <property type="entry name" value="HptR"/>
</dbReference>
<dbReference type="InterPro" id="IPR018060">
    <property type="entry name" value="HTH_AraC"/>
</dbReference>
<proteinExistence type="predicted"/>
<dbReference type="Gene3D" id="1.10.10.60">
    <property type="entry name" value="Homeodomain-like"/>
    <property type="match status" value="2"/>
</dbReference>
<organism evidence="13 14">
    <name type="scientific">Marvinbryantia formatexigens DSM 14469</name>
    <dbReference type="NCBI Taxonomy" id="478749"/>
    <lineage>
        <taxon>Bacteria</taxon>
        <taxon>Bacillati</taxon>
        <taxon>Bacillota</taxon>
        <taxon>Clostridia</taxon>
        <taxon>Lachnospirales</taxon>
        <taxon>Lachnospiraceae</taxon>
        <taxon>Marvinbryantia</taxon>
    </lineage>
</organism>
<feature type="domain" description="Response regulatory" evidence="12">
    <location>
        <begin position="1"/>
        <end position="116"/>
    </location>
</feature>
<dbReference type="PROSITE" id="PS50110">
    <property type="entry name" value="RESPONSE_REGULATORY"/>
    <property type="match status" value="1"/>
</dbReference>
<dbReference type="Proteomes" id="UP000005561">
    <property type="component" value="Unassembled WGS sequence"/>
</dbReference>
<dbReference type="GO" id="GO:0043565">
    <property type="term" value="F:sequence-specific DNA binding"/>
    <property type="evidence" value="ECO:0007669"/>
    <property type="project" value="InterPro"/>
</dbReference>
<keyword evidence="14" id="KW-1185">Reference proteome</keyword>
<dbReference type="SMART" id="SM00342">
    <property type="entry name" value="HTH_ARAC"/>
    <property type="match status" value="1"/>
</dbReference>
<evidence type="ECO:0000256" key="9">
    <source>
        <dbReference type="ARBA" id="ARBA00024867"/>
    </source>
</evidence>
<evidence type="ECO:0000256" key="4">
    <source>
        <dbReference type="ARBA" id="ARBA00022553"/>
    </source>
</evidence>
<sequence length="241" mass="27723">MIMDDEKAVRSLIKRLVNWDELGAEVVGEAQSGIEAIHIIDDLCPDIALVDIQMPFMDGISFAGYMHDIYPDMKIIIITAYQDFEYARRCMELGISKYLLKPISRKELEAALRDTIAQIGERPREEGDENKKISVNEYIRFIEENYADPQINLTYIARKFGFNPAYFSRKFKEKTGENFIDYLTAYRVEKACELALQGKKLYQAAEEVGIPDAGYFGKCFKKYKNVTYTEYVKQHNDGSPG</sequence>
<dbReference type="PANTHER" id="PTHR42713:SF3">
    <property type="entry name" value="TRANSCRIPTIONAL REGULATORY PROTEIN HPTR"/>
    <property type="match status" value="1"/>
</dbReference>
<dbReference type="SMART" id="SM00448">
    <property type="entry name" value="REC"/>
    <property type="match status" value="1"/>
</dbReference>
<dbReference type="InterPro" id="IPR009057">
    <property type="entry name" value="Homeodomain-like_sf"/>
</dbReference>
<accession>C6LHI7</accession>
<dbReference type="eggNOG" id="COG4753">
    <property type="taxonomic scope" value="Bacteria"/>
</dbReference>
<dbReference type="Gene3D" id="3.40.50.2300">
    <property type="match status" value="1"/>
</dbReference>
<keyword evidence="7" id="KW-0238">DNA-binding</keyword>
<comment type="function">
    <text evidence="9">May play the central regulatory role in sporulation. It may be an element of the effector pathway responsible for the activation of sporulation genes in response to nutritional stress. Spo0A may act in concert with spo0H (a sigma factor) to control the expression of some genes that are critical to the sporulation process.</text>
</comment>
<keyword evidence="5" id="KW-0902">Two-component regulatory system</keyword>
<evidence type="ECO:0000313" key="13">
    <source>
        <dbReference type="EMBL" id="EET59974.1"/>
    </source>
</evidence>
<evidence type="ECO:0000256" key="8">
    <source>
        <dbReference type="ARBA" id="ARBA00023163"/>
    </source>
</evidence>
<dbReference type="PROSITE" id="PS01124">
    <property type="entry name" value="HTH_ARAC_FAMILY_2"/>
    <property type="match status" value="1"/>
</dbReference>
<evidence type="ECO:0000256" key="5">
    <source>
        <dbReference type="ARBA" id="ARBA00023012"/>
    </source>
</evidence>
<dbReference type="EMBL" id="ACCL02000014">
    <property type="protein sequence ID" value="EET59974.1"/>
    <property type="molecule type" value="Genomic_DNA"/>
</dbReference>